<dbReference type="InterPro" id="IPR001736">
    <property type="entry name" value="PLipase_D/transphosphatidylase"/>
</dbReference>
<dbReference type="AlphaFoldDB" id="A0A2S7FF33"/>
<evidence type="ECO:0000256" key="2">
    <source>
        <dbReference type="ARBA" id="ARBA00008664"/>
    </source>
</evidence>
<dbReference type="PROSITE" id="PS50035">
    <property type="entry name" value="PLD"/>
    <property type="match status" value="1"/>
</dbReference>
<dbReference type="GO" id="GO:0016042">
    <property type="term" value="P:lipid catabolic process"/>
    <property type="evidence" value="ECO:0007669"/>
    <property type="project" value="UniProtKB-KW"/>
</dbReference>
<accession>A0A2S7FF33</accession>
<dbReference type="GO" id="GO:0006793">
    <property type="term" value="P:phosphorus metabolic process"/>
    <property type="evidence" value="ECO:0007669"/>
    <property type="project" value="UniProtKB-ARBA"/>
</dbReference>
<dbReference type="GO" id="GO:0004630">
    <property type="term" value="F:phospholipase D activity"/>
    <property type="evidence" value="ECO:0007669"/>
    <property type="project" value="UniProtKB-EC"/>
</dbReference>
<dbReference type="SUPFAM" id="SSF56024">
    <property type="entry name" value="Phospholipase D/nuclease"/>
    <property type="match status" value="1"/>
</dbReference>
<gene>
    <name evidence="8" type="ORF">AWN73_06985</name>
</gene>
<dbReference type="PANTHER" id="PTHR43856:SF1">
    <property type="entry name" value="MITOCHONDRIAL CARDIOLIPIN HYDROLASE"/>
    <property type="match status" value="1"/>
</dbReference>
<dbReference type="Proteomes" id="UP000238081">
    <property type="component" value="Unassembled WGS sequence"/>
</dbReference>
<protein>
    <recommendedName>
        <fullName evidence="3">phospholipase D</fullName>
        <ecNumber evidence="3">3.1.4.4</ecNumber>
    </recommendedName>
</protein>
<evidence type="ECO:0000256" key="1">
    <source>
        <dbReference type="ARBA" id="ARBA00000798"/>
    </source>
</evidence>
<name>A0A2S7FF33_CLOBU</name>
<proteinExistence type="inferred from homology"/>
<comment type="caution">
    <text evidence="8">The sequence shown here is derived from an EMBL/GenBank/DDBJ whole genome shotgun (WGS) entry which is preliminary data.</text>
</comment>
<dbReference type="InterPro" id="IPR051406">
    <property type="entry name" value="PLD_domain"/>
</dbReference>
<evidence type="ECO:0000259" key="7">
    <source>
        <dbReference type="PROSITE" id="PS50035"/>
    </source>
</evidence>
<feature type="domain" description="PLD phosphodiesterase" evidence="7">
    <location>
        <begin position="57"/>
        <end position="84"/>
    </location>
</feature>
<dbReference type="PANTHER" id="PTHR43856">
    <property type="entry name" value="CARDIOLIPIN HYDROLASE"/>
    <property type="match status" value="1"/>
</dbReference>
<evidence type="ECO:0000256" key="5">
    <source>
        <dbReference type="ARBA" id="ARBA00022963"/>
    </source>
</evidence>
<sequence length="127" mass="15218">MAWLTSEKVIKVLEHLNHNNISIKIIIDNNEKNRKVRLWNPCTELKISDISTPYGKYKNLMHNKYCIIDKKIVIDGSYNWSNHAKYNLEHIIVIRDENVAKMYLDSFYKIYNNPRYFANYTISEDFI</sequence>
<dbReference type="Pfam" id="PF13091">
    <property type="entry name" value="PLDc_2"/>
    <property type="match status" value="1"/>
</dbReference>
<evidence type="ECO:0000313" key="9">
    <source>
        <dbReference type="Proteomes" id="UP000238081"/>
    </source>
</evidence>
<reference evidence="8 9" key="1">
    <citation type="submission" date="2016-01" db="EMBL/GenBank/DDBJ databases">
        <title>Characterization of the Clostridium difficile lineages that are prevalent in Hong Kong and China.</title>
        <authorList>
            <person name="Kwok J.S.-L."/>
            <person name="Lam W.-Y."/>
            <person name="Ip M."/>
            <person name="Chan T.-F."/>
            <person name="Hawkey P.M."/>
            <person name="Tsui S.K.-W."/>
        </authorList>
    </citation>
    <scope>NUCLEOTIDE SEQUENCE [LARGE SCALE GENOMIC DNA]</scope>
    <source>
        <strain evidence="8 9">300064</strain>
    </source>
</reference>
<evidence type="ECO:0000256" key="6">
    <source>
        <dbReference type="ARBA" id="ARBA00023098"/>
    </source>
</evidence>
<evidence type="ECO:0000313" key="8">
    <source>
        <dbReference type="EMBL" id="PPV17742.1"/>
    </source>
</evidence>
<comment type="similarity">
    <text evidence="2">Belongs to the phospholipase D family.</text>
</comment>
<dbReference type="EMBL" id="LRDH01000002">
    <property type="protein sequence ID" value="PPV17742.1"/>
    <property type="molecule type" value="Genomic_DNA"/>
</dbReference>
<keyword evidence="6" id="KW-0443">Lipid metabolism</keyword>
<comment type="catalytic activity">
    <reaction evidence="1">
        <text>a 1,2-diacyl-sn-glycero-3-phosphocholine + H2O = a 1,2-diacyl-sn-glycero-3-phosphate + choline + H(+)</text>
        <dbReference type="Rhea" id="RHEA:14445"/>
        <dbReference type="ChEBI" id="CHEBI:15354"/>
        <dbReference type="ChEBI" id="CHEBI:15377"/>
        <dbReference type="ChEBI" id="CHEBI:15378"/>
        <dbReference type="ChEBI" id="CHEBI:57643"/>
        <dbReference type="ChEBI" id="CHEBI:58608"/>
        <dbReference type="EC" id="3.1.4.4"/>
    </reaction>
</comment>
<dbReference type="Gene3D" id="3.30.870.10">
    <property type="entry name" value="Endonuclease Chain A"/>
    <property type="match status" value="1"/>
</dbReference>
<evidence type="ECO:0000256" key="3">
    <source>
        <dbReference type="ARBA" id="ARBA00012027"/>
    </source>
</evidence>
<keyword evidence="5" id="KW-0442">Lipid degradation</keyword>
<dbReference type="InterPro" id="IPR025202">
    <property type="entry name" value="PLD-like_dom"/>
</dbReference>
<dbReference type="EC" id="3.1.4.4" evidence="3"/>
<organism evidence="8 9">
    <name type="scientific">Clostridium butyricum</name>
    <dbReference type="NCBI Taxonomy" id="1492"/>
    <lineage>
        <taxon>Bacteria</taxon>
        <taxon>Bacillati</taxon>
        <taxon>Bacillota</taxon>
        <taxon>Clostridia</taxon>
        <taxon>Eubacteriales</taxon>
        <taxon>Clostridiaceae</taxon>
        <taxon>Clostridium</taxon>
    </lineage>
</organism>
<dbReference type="GO" id="GO:0016891">
    <property type="term" value="F:RNA endonuclease activity producing 5'-phosphomonoesters, hydrolytic mechanism"/>
    <property type="evidence" value="ECO:0007669"/>
    <property type="project" value="TreeGrafter"/>
</dbReference>
<evidence type="ECO:0000256" key="4">
    <source>
        <dbReference type="ARBA" id="ARBA00022801"/>
    </source>
</evidence>
<keyword evidence="4" id="KW-0378">Hydrolase</keyword>